<protein>
    <submittedName>
        <fullName evidence="1">Uncharacterized protein</fullName>
    </submittedName>
</protein>
<reference evidence="1" key="1">
    <citation type="submission" date="2022-04" db="EMBL/GenBank/DDBJ databases">
        <title>Genome of the entomopathogenic fungus Entomophthora muscae.</title>
        <authorList>
            <person name="Elya C."/>
            <person name="Lovett B.R."/>
            <person name="Lee E."/>
            <person name="Macias A.M."/>
            <person name="Hajek A.E."/>
            <person name="De Bivort B.L."/>
            <person name="Kasson M.T."/>
            <person name="De Fine Licht H.H."/>
            <person name="Stajich J.E."/>
        </authorList>
    </citation>
    <scope>NUCLEOTIDE SEQUENCE</scope>
    <source>
        <strain evidence="1">Berkeley</strain>
    </source>
</reference>
<keyword evidence="2" id="KW-1185">Reference proteome</keyword>
<proteinExistence type="predicted"/>
<name>A0ACC2T1R4_9FUNG</name>
<comment type="caution">
    <text evidence="1">The sequence shown here is derived from an EMBL/GenBank/DDBJ whole genome shotgun (WGS) entry which is preliminary data.</text>
</comment>
<evidence type="ECO:0000313" key="1">
    <source>
        <dbReference type="EMBL" id="KAJ9068503.1"/>
    </source>
</evidence>
<sequence length="114" mass="12481">MPQRSNIFSTTIGLASFHMLNGLTVHPWTPVGCFKLFHGGALAKMSIFLCASVSISALLFLAGTSRRPSSVFLNKLSFTNVNFRDFATNSLASSLEFNFNFEVAVSTSFCKFVL</sequence>
<gene>
    <name evidence="1" type="ORF">DSO57_1028012</name>
</gene>
<accession>A0ACC2T1R4</accession>
<dbReference type="EMBL" id="QTSX02003725">
    <property type="protein sequence ID" value="KAJ9068503.1"/>
    <property type="molecule type" value="Genomic_DNA"/>
</dbReference>
<evidence type="ECO:0000313" key="2">
    <source>
        <dbReference type="Proteomes" id="UP001165960"/>
    </source>
</evidence>
<organism evidence="1 2">
    <name type="scientific">Entomophthora muscae</name>
    <dbReference type="NCBI Taxonomy" id="34485"/>
    <lineage>
        <taxon>Eukaryota</taxon>
        <taxon>Fungi</taxon>
        <taxon>Fungi incertae sedis</taxon>
        <taxon>Zoopagomycota</taxon>
        <taxon>Entomophthoromycotina</taxon>
        <taxon>Entomophthoromycetes</taxon>
        <taxon>Entomophthorales</taxon>
        <taxon>Entomophthoraceae</taxon>
        <taxon>Entomophthora</taxon>
    </lineage>
</organism>
<dbReference type="Proteomes" id="UP001165960">
    <property type="component" value="Unassembled WGS sequence"/>
</dbReference>